<dbReference type="AlphaFoldDB" id="A0AAE1EBE3"/>
<dbReference type="Proteomes" id="UP001283361">
    <property type="component" value="Unassembled WGS sequence"/>
</dbReference>
<proteinExistence type="predicted"/>
<protein>
    <submittedName>
        <fullName evidence="2">Uncharacterized protein</fullName>
    </submittedName>
</protein>
<keyword evidence="1" id="KW-0812">Transmembrane</keyword>
<dbReference type="EMBL" id="JAWDGP010000323">
    <property type="protein sequence ID" value="KAK3801419.1"/>
    <property type="molecule type" value="Genomic_DNA"/>
</dbReference>
<keyword evidence="1" id="KW-1133">Transmembrane helix</keyword>
<comment type="caution">
    <text evidence="2">The sequence shown here is derived from an EMBL/GenBank/DDBJ whole genome shotgun (WGS) entry which is preliminary data.</text>
</comment>
<name>A0AAE1EBE3_9GAST</name>
<gene>
    <name evidence="2" type="ORF">RRG08_035170</name>
</gene>
<keyword evidence="3" id="KW-1185">Reference proteome</keyword>
<evidence type="ECO:0000313" key="2">
    <source>
        <dbReference type="EMBL" id="KAK3801419.1"/>
    </source>
</evidence>
<feature type="transmembrane region" description="Helical" evidence="1">
    <location>
        <begin position="30"/>
        <end position="56"/>
    </location>
</feature>
<evidence type="ECO:0000313" key="3">
    <source>
        <dbReference type="Proteomes" id="UP001283361"/>
    </source>
</evidence>
<organism evidence="2 3">
    <name type="scientific">Elysia crispata</name>
    <name type="common">lettuce slug</name>
    <dbReference type="NCBI Taxonomy" id="231223"/>
    <lineage>
        <taxon>Eukaryota</taxon>
        <taxon>Metazoa</taxon>
        <taxon>Spiralia</taxon>
        <taxon>Lophotrochozoa</taxon>
        <taxon>Mollusca</taxon>
        <taxon>Gastropoda</taxon>
        <taxon>Heterobranchia</taxon>
        <taxon>Euthyneura</taxon>
        <taxon>Panpulmonata</taxon>
        <taxon>Sacoglossa</taxon>
        <taxon>Placobranchoidea</taxon>
        <taxon>Plakobranchidae</taxon>
        <taxon>Elysia</taxon>
    </lineage>
</organism>
<keyword evidence="1" id="KW-0472">Membrane</keyword>
<evidence type="ECO:0000256" key="1">
    <source>
        <dbReference type="SAM" id="Phobius"/>
    </source>
</evidence>
<reference evidence="2" key="1">
    <citation type="journal article" date="2023" name="G3 (Bethesda)">
        <title>A reference genome for the long-term kleptoplast-retaining sea slug Elysia crispata morphotype clarki.</title>
        <authorList>
            <person name="Eastman K.E."/>
            <person name="Pendleton A.L."/>
            <person name="Shaikh M.A."/>
            <person name="Suttiyut T."/>
            <person name="Ogas R."/>
            <person name="Tomko P."/>
            <person name="Gavelis G."/>
            <person name="Widhalm J.R."/>
            <person name="Wisecaver J.H."/>
        </authorList>
    </citation>
    <scope>NUCLEOTIDE SEQUENCE</scope>
    <source>
        <strain evidence="2">ECLA1</strain>
    </source>
</reference>
<sequence length="93" mass="10398">MLIPISSNGQAHILTPICVHYPRLCYEISYVIGALCLSVVFGYNGILLIFGIFLTYETRSVKLKQFTDSLDRMLNTPDNSLITSQADLRPCSL</sequence>
<accession>A0AAE1EBE3</accession>